<sequence>MDRELLEILDNVHTESGGKNYPLISFYGPDREWNVREESVSEFWKGYCEIIHDDFDSICSLAEVPTKNMPVVVDFSFLFPRDEVVEEPYENDLVYLLVQTCQRSIKSLFELVSKDKKELICCYLESENMWEEENTNTVYTCVKIRLQFPFCHANARIQESQLRPMIVKALEDGDADDLFITLPFGHWENIVDKHPVTSPLVMFGSSEKEHHFKLQLEHIWGELTHEHFDVSGTDTHIGTIEDLEWSTLFDSRNHTHDQKQLINRNIFVDNADDVEYWLPLYLSIGHWAFDPVNVKANHIIRKRDKGKQRCSPRNRGPPRKSSPLSTGEELEGDHFDIAKVLLPMLKEKRFSERSYWEEMAHALNHATNGRQEGLDVLRDYTERVNLSEERDCENYYRTCSKSRITVHTIAWYAREDSPKQYKDWHTRWCLESMENALSCLDNDIAKCFYQFYWLDFLCTCNGKSFRWWRFKNHRWIDIHKGTRLKGRISSDFVKQFEKMRISLSRQIMLSNDETFRTQGELNIKKVGTLLRRLKSTAPKGKIMHESIEFFLHDDFIDWIDDNDNLTGVENGILEVCGRECIFRPGKPEDFITKTTIVPYDKHLKMKHPLVQECLEWIGQVFPDEELKRYFLKYCASFLKSGNREKYFVVFTGEGDNSKSMICKLFGLFGSYCVRLPVTCVTQGRQRAGGPNPEMARAKAAKIAIMQEPEDEDVFKGGIVRDVTGGEPINARFLHENGGEFRNTFKLILMCNDIPTFSNPGKALKNRFRVFPFLSTWVDNAPTDPEEQYATRTFQKDEYFEAKVALMMPAFLWLCKYYYPIYAAEKLTNPAIVDRHTKDYWKENDIYEQYYEDRICKAVDANGERDKKPCLSLTQINNDFKMFMQDNYPSANVPDRKQVRTHMSAILGQLQGRAWYGIRYRQNVADMPPVGGSSFTGGLPVIAAGNLPTAQGSSKGYY</sequence>
<keyword evidence="6" id="KW-0347">Helicase</keyword>
<keyword evidence="3" id="KW-0067">ATP-binding</keyword>
<gene>
    <name evidence="6" type="ORF">LCPAC304_05920</name>
</gene>
<dbReference type="GO" id="GO:0004386">
    <property type="term" value="F:helicase activity"/>
    <property type="evidence" value="ECO:0007669"/>
    <property type="project" value="UniProtKB-KW"/>
</dbReference>
<dbReference type="EMBL" id="MK500570">
    <property type="protein sequence ID" value="QBK92245.1"/>
    <property type="molecule type" value="Genomic_DNA"/>
</dbReference>
<dbReference type="PROSITE" id="PS51206">
    <property type="entry name" value="SF3_HELICASE_1"/>
    <property type="match status" value="1"/>
</dbReference>
<evidence type="ECO:0000256" key="4">
    <source>
        <dbReference type="SAM" id="MobiDB-lite"/>
    </source>
</evidence>
<feature type="compositionally biased region" description="Basic residues" evidence="4">
    <location>
        <begin position="301"/>
        <end position="318"/>
    </location>
</feature>
<evidence type="ECO:0000256" key="2">
    <source>
        <dbReference type="ARBA" id="ARBA00022801"/>
    </source>
</evidence>
<keyword evidence="1" id="KW-0547">Nucleotide-binding</keyword>
<protein>
    <submittedName>
        <fullName evidence="6">D5-like helicase-primase</fullName>
    </submittedName>
</protein>
<dbReference type="PANTHER" id="PTHR35372:SF2">
    <property type="entry name" value="SF3 HELICASE DOMAIN-CONTAINING PROTEIN"/>
    <property type="match status" value="1"/>
</dbReference>
<dbReference type="Pfam" id="PF08706">
    <property type="entry name" value="D5_N"/>
    <property type="match status" value="1"/>
</dbReference>
<reference evidence="6" key="1">
    <citation type="journal article" date="2019" name="MBio">
        <title>Virus Genomes from Deep Sea Sediments Expand the Ocean Megavirome and Support Independent Origins of Viral Gigantism.</title>
        <authorList>
            <person name="Backstrom D."/>
            <person name="Yutin N."/>
            <person name="Jorgensen S.L."/>
            <person name="Dharamshi J."/>
            <person name="Homa F."/>
            <person name="Zaremba-Niedwiedzka K."/>
            <person name="Spang A."/>
            <person name="Wolf Y.I."/>
            <person name="Koonin E.V."/>
            <person name="Ettema T.J."/>
        </authorList>
    </citation>
    <scope>NUCLEOTIDE SEQUENCE</scope>
</reference>
<evidence type="ECO:0000259" key="5">
    <source>
        <dbReference type="PROSITE" id="PS51206"/>
    </source>
</evidence>
<feature type="domain" description="SF3 helicase" evidence="5">
    <location>
        <begin position="625"/>
        <end position="785"/>
    </location>
</feature>
<evidence type="ECO:0000313" key="6">
    <source>
        <dbReference type="EMBL" id="QBK92245.1"/>
    </source>
</evidence>
<dbReference type="InterPro" id="IPR056443">
    <property type="entry name" value="AEP_C962R"/>
</dbReference>
<dbReference type="InterPro" id="IPR027417">
    <property type="entry name" value="P-loop_NTPase"/>
</dbReference>
<evidence type="ECO:0000256" key="1">
    <source>
        <dbReference type="ARBA" id="ARBA00022741"/>
    </source>
</evidence>
<keyword evidence="2" id="KW-0378">Hydrolase</keyword>
<dbReference type="PANTHER" id="PTHR35372">
    <property type="entry name" value="ATP BINDING PROTEIN-RELATED"/>
    <property type="match status" value="1"/>
</dbReference>
<evidence type="ECO:0000256" key="3">
    <source>
        <dbReference type="ARBA" id="ARBA00022840"/>
    </source>
</evidence>
<feature type="region of interest" description="Disordered" evidence="4">
    <location>
        <begin position="301"/>
        <end position="329"/>
    </location>
</feature>
<proteinExistence type="predicted"/>
<dbReference type="Gene3D" id="3.40.50.300">
    <property type="entry name" value="P-loop containing nucleotide triphosphate hydrolases"/>
    <property type="match status" value="1"/>
</dbReference>
<dbReference type="SUPFAM" id="SSF52540">
    <property type="entry name" value="P-loop containing nucleoside triphosphate hydrolases"/>
    <property type="match status" value="1"/>
</dbReference>
<accession>A0A481Z9T8</accession>
<dbReference type="GO" id="GO:0016787">
    <property type="term" value="F:hydrolase activity"/>
    <property type="evidence" value="ECO:0007669"/>
    <property type="project" value="UniProtKB-KW"/>
</dbReference>
<dbReference type="Pfam" id="PF23162">
    <property type="entry name" value="AEP_C962R"/>
    <property type="match status" value="1"/>
</dbReference>
<name>A0A481Z9T8_9VIRU</name>
<dbReference type="InterPro" id="IPR014818">
    <property type="entry name" value="Phage/plasmid_primase_P4_C"/>
</dbReference>
<dbReference type="InterPro" id="IPR051620">
    <property type="entry name" value="ORF904-like_C"/>
</dbReference>
<dbReference type="GO" id="GO:0005524">
    <property type="term" value="F:ATP binding"/>
    <property type="evidence" value="ECO:0007669"/>
    <property type="project" value="UniProtKB-KW"/>
</dbReference>
<dbReference type="InterPro" id="IPR014015">
    <property type="entry name" value="Helicase_SF3_DNA-vir"/>
</dbReference>
<organism evidence="6">
    <name type="scientific">Pithovirus LCPAC304</name>
    <dbReference type="NCBI Taxonomy" id="2506594"/>
    <lineage>
        <taxon>Viruses</taxon>
        <taxon>Pithoviruses</taxon>
    </lineage>
</organism>